<name>A0ABU6MG01_9BACI</name>
<comment type="caution">
    <text evidence="3">The sequence shown here is derived from an EMBL/GenBank/DDBJ whole genome shotgun (WGS) entry which is preliminary data.</text>
</comment>
<dbReference type="EMBL" id="JARMAB010000013">
    <property type="protein sequence ID" value="MED1203614.1"/>
    <property type="molecule type" value="Genomic_DNA"/>
</dbReference>
<sequence>MNKKLIATIGLASMLGLAGCSTSSHKDSSMSGMSQKDMKNMNKTQHQASKVNPPLKQAFNDELNGFTKIQQDIKNKDYKAATTLASNLHDEFHAAILPPLKAKKGTTYAESIHAKYDELQDAISSKDEAKMNQLIKVNRDNLHTVAKILNVNLNQ</sequence>
<feature type="signal peptide" evidence="2">
    <location>
        <begin position="1"/>
        <end position="26"/>
    </location>
</feature>
<dbReference type="Proteomes" id="UP001341444">
    <property type="component" value="Unassembled WGS sequence"/>
</dbReference>
<dbReference type="PROSITE" id="PS51257">
    <property type="entry name" value="PROKAR_LIPOPROTEIN"/>
    <property type="match status" value="1"/>
</dbReference>
<keyword evidence="2" id="KW-0732">Signal</keyword>
<reference evidence="3 4" key="1">
    <citation type="submission" date="2023-03" db="EMBL/GenBank/DDBJ databases">
        <title>Bacillus Genome Sequencing.</title>
        <authorList>
            <person name="Dunlap C."/>
        </authorList>
    </citation>
    <scope>NUCLEOTIDE SEQUENCE [LARGE SCALE GENOMIC DNA]</scope>
    <source>
        <strain evidence="3 4">B-23453</strain>
    </source>
</reference>
<evidence type="ECO:0000256" key="1">
    <source>
        <dbReference type="SAM" id="MobiDB-lite"/>
    </source>
</evidence>
<protein>
    <recommendedName>
        <fullName evidence="5">Lipoprotein</fullName>
    </recommendedName>
</protein>
<organism evidence="3 4">
    <name type="scientific">Heyndrickxia acidicola</name>
    <dbReference type="NCBI Taxonomy" id="209389"/>
    <lineage>
        <taxon>Bacteria</taxon>
        <taxon>Bacillati</taxon>
        <taxon>Bacillota</taxon>
        <taxon>Bacilli</taxon>
        <taxon>Bacillales</taxon>
        <taxon>Bacillaceae</taxon>
        <taxon>Heyndrickxia</taxon>
    </lineage>
</organism>
<feature type="region of interest" description="Disordered" evidence="1">
    <location>
        <begin position="25"/>
        <end position="46"/>
    </location>
</feature>
<evidence type="ECO:0008006" key="5">
    <source>
        <dbReference type="Google" id="ProtNLM"/>
    </source>
</evidence>
<gene>
    <name evidence="3" type="ORF">P4T90_11075</name>
</gene>
<evidence type="ECO:0000313" key="3">
    <source>
        <dbReference type="EMBL" id="MED1203614.1"/>
    </source>
</evidence>
<proteinExistence type="predicted"/>
<feature type="chain" id="PRO_5046905859" description="Lipoprotein" evidence="2">
    <location>
        <begin position="27"/>
        <end position="155"/>
    </location>
</feature>
<dbReference type="RefSeq" id="WP_066271307.1">
    <property type="nucleotide sequence ID" value="NZ_JARMAB010000013.1"/>
</dbReference>
<evidence type="ECO:0000313" key="4">
    <source>
        <dbReference type="Proteomes" id="UP001341444"/>
    </source>
</evidence>
<evidence type="ECO:0000256" key="2">
    <source>
        <dbReference type="SAM" id="SignalP"/>
    </source>
</evidence>
<keyword evidence="4" id="KW-1185">Reference proteome</keyword>
<accession>A0ABU6MG01</accession>